<gene>
    <name evidence="7" type="ORF">ATY41_08225</name>
</gene>
<evidence type="ECO:0000256" key="3">
    <source>
        <dbReference type="ARBA" id="ARBA00022692"/>
    </source>
</evidence>
<dbReference type="Pfam" id="PF02361">
    <property type="entry name" value="CbiQ"/>
    <property type="match status" value="1"/>
</dbReference>
<reference evidence="7 8" key="1">
    <citation type="submission" date="2015-11" db="EMBL/GenBank/DDBJ databases">
        <authorList>
            <person name="Zhang Y."/>
            <person name="Guo Z."/>
        </authorList>
    </citation>
    <scope>NUCLEOTIDE SEQUENCE [LARGE SCALE GENOMIC DNA]</scope>
    <source>
        <strain evidence="8">gdw1</strain>
    </source>
</reference>
<proteinExistence type="predicted"/>
<feature type="transmembrane region" description="Helical" evidence="6">
    <location>
        <begin position="103"/>
        <end position="127"/>
    </location>
</feature>
<dbReference type="InterPro" id="IPR051611">
    <property type="entry name" value="ECF_transporter_component"/>
</dbReference>
<dbReference type="InterPro" id="IPR003339">
    <property type="entry name" value="ABC/ECF_trnsptr_transmembrane"/>
</dbReference>
<feature type="transmembrane region" description="Helical" evidence="6">
    <location>
        <begin position="231"/>
        <end position="254"/>
    </location>
</feature>
<evidence type="ECO:0000256" key="1">
    <source>
        <dbReference type="ARBA" id="ARBA00004141"/>
    </source>
</evidence>
<evidence type="ECO:0000313" key="7">
    <source>
        <dbReference type="EMBL" id="ODA90888.1"/>
    </source>
</evidence>
<dbReference type="PANTHER" id="PTHR34857">
    <property type="entry name" value="SLL0384 PROTEIN"/>
    <property type="match status" value="1"/>
</dbReference>
<keyword evidence="5 6" id="KW-0472">Membrane</keyword>
<dbReference type="OrthoDB" id="6400at2"/>
<keyword evidence="2" id="KW-1003">Cell membrane</keyword>
<evidence type="ECO:0000256" key="2">
    <source>
        <dbReference type="ARBA" id="ARBA00022475"/>
    </source>
</evidence>
<sequence length="259" mass="26767">MSVAEPVRQGPLATLNPVSKLGAALIVTTVLLLSIDPVSAAVALGLELALLCFARLPGRAMLPRLAPLLIAAPLAGLTTALYGRTSGTVYLHWWAVEVSDGSLLLGISTVLRILAIGLPAVLLFVTIDPTDLADGLAQVLRLPARFVLGALAGLRLVGLFADDWRALTLARRARGVAESGAVRRFLGQTFALFVLSIRRGAKLATAMEARGFGAPGPRTWARPSVFRGRDAAALAIAVLVAASAASAAIAVGSWNVLGG</sequence>
<evidence type="ECO:0000313" key="8">
    <source>
        <dbReference type="Proteomes" id="UP000094426"/>
    </source>
</evidence>
<keyword evidence="3 6" id="KW-0812">Transmembrane</keyword>
<feature type="transmembrane region" description="Helical" evidence="6">
    <location>
        <begin position="21"/>
        <end position="53"/>
    </location>
</feature>
<dbReference type="AlphaFoldDB" id="A0A1E2SMM8"/>
<dbReference type="GO" id="GO:0005886">
    <property type="term" value="C:plasma membrane"/>
    <property type="evidence" value="ECO:0007669"/>
    <property type="project" value="UniProtKB-ARBA"/>
</dbReference>
<name>A0A1E2SMM8_LEIXY</name>
<evidence type="ECO:0000256" key="5">
    <source>
        <dbReference type="ARBA" id="ARBA00023136"/>
    </source>
</evidence>
<feature type="transmembrane region" description="Helical" evidence="6">
    <location>
        <begin position="65"/>
        <end position="83"/>
    </location>
</feature>
<organism evidence="7 8">
    <name type="scientific">Leifsonia xyli subsp. xyli</name>
    <dbReference type="NCBI Taxonomy" id="59736"/>
    <lineage>
        <taxon>Bacteria</taxon>
        <taxon>Bacillati</taxon>
        <taxon>Actinomycetota</taxon>
        <taxon>Actinomycetes</taxon>
        <taxon>Micrococcales</taxon>
        <taxon>Microbacteriaceae</taxon>
        <taxon>Leifsonia</taxon>
    </lineage>
</organism>
<dbReference type="PANTHER" id="PTHR34857:SF2">
    <property type="entry name" value="SLL0384 PROTEIN"/>
    <property type="match status" value="1"/>
</dbReference>
<dbReference type="EMBL" id="LNZG01000005">
    <property type="protein sequence ID" value="ODA90888.1"/>
    <property type="molecule type" value="Genomic_DNA"/>
</dbReference>
<evidence type="ECO:0000256" key="6">
    <source>
        <dbReference type="SAM" id="Phobius"/>
    </source>
</evidence>
<evidence type="ECO:0000256" key="4">
    <source>
        <dbReference type="ARBA" id="ARBA00022989"/>
    </source>
</evidence>
<protein>
    <submittedName>
        <fullName evidence="7">ABC transporter</fullName>
    </submittedName>
</protein>
<comment type="caution">
    <text evidence="7">The sequence shown here is derived from an EMBL/GenBank/DDBJ whole genome shotgun (WGS) entry which is preliminary data.</text>
</comment>
<comment type="subcellular location">
    <subcellularLocation>
        <location evidence="1">Membrane</location>
        <topology evidence="1">Multi-pass membrane protein</topology>
    </subcellularLocation>
</comment>
<dbReference type="Proteomes" id="UP000094426">
    <property type="component" value="Unassembled WGS sequence"/>
</dbReference>
<accession>A0A1E2SMM8</accession>
<dbReference type="RefSeq" id="WP_041767563.1">
    <property type="nucleotide sequence ID" value="NZ_LNZG01000005.1"/>
</dbReference>
<dbReference type="CDD" id="cd16914">
    <property type="entry name" value="EcfT"/>
    <property type="match status" value="1"/>
</dbReference>
<keyword evidence="4 6" id="KW-1133">Transmembrane helix</keyword>